<keyword evidence="1" id="KW-1133">Transmembrane helix</keyword>
<reference evidence="2 3" key="1">
    <citation type="journal article" date="2018" name="Sci. Data">
        <title>The draft genome sequence of cork oak.</title>
        <authorList>
            <person name="Ramos A.M."/>
            <person name="Usie A."/>
            <person name="Barbosa P."/>
            <person name="Barros P.M."/>
            <person name="Capote T."/>
            <person name="Chaves I."/>
            <person name="Simoes F."/>
            <person name="Abreu I."/>
            <person name="Carrasquinho I."/>
            <person name="Faro C."/>
            <person name="Guimaraes J.B."/>
            <person name="Mendonca D."/>
            <person name="Nobrega F."/>
            <person name="Rodrigues L."/>
            <person name="Saibo N.J.M."/>
            <person name="Varela M.C."/>
            <person name="Egas C."/>
            <person name="Matos J."/>
            <person name="Miguel C.M."/>
            <person name="Oliveira M.M."/>
            <person name="Ricardo C.P."/>
            <person name="Goncalves S."/>
        </authorList>
    </citation>
    <scope>NUCLEOTIDE SEQUENCE [LARGE SCALE GENOMIC DNA]</scope>
    <source>
        <strain evidence="3">cv. HL8</strain>
    </source>
</reference>
<sequence>MVTLFLIVLPFGIDGFEQFYSKVFQAELFRSSFFGYTKPTASPFIHLILILIWSFRKPLCFQTDFTNRFVQYEAR</sequence>
<proteinExistence type="predicted"/>
<protein>
    <submittedName>
        <fullName evidence="2">Uncharacterized protein</fullName>
    </submittedName>
</protein>
<keyword evidence="1" id="KW-0812">Transmembrane</keyword>
<evidence type="ECO:0000313" key="3">
    <source>
        <dbReference type="Proteomes" id="UP000237347"/>
    </source>
</evidence>
<organism evidence="2 3">
    <name type="scientific">Quercus suber</name>
    <name type="common">Cork oak</name>
    <dbReference type="NCBI Taxonomy" id="58331"/>
    <lineage>
        <taxon>Eukaryota</taxon>
        <taxon>Viridiplantae</taxon>
        <taxon>Streptophyta</taxon>
        <taxon>Embryophyta</taxon>
        <taxon>Tracheophyta</taxon>
        <taxon>Spermatophyta</taxon>
        <taxon>Magnoliopsida</taxon>
        <taxon>eudicotyledons</taxon>
        <taxon>Gunneridae</taxon>
        <taxon>Pentapetalae</taxon>
        <taxon>rosids</taxon>
        <taxon>fabids</taxon>
        <taxon>Fagales</taxon>
        <taxon>Fagaceae</taxon>
        <taxon>Quercus</taxon>
    </lineage>
</organism>
<gene>
    <name evidence="2" type="ORF">CFP56_030575</name>
</gene>
<dbReference type="EMBL" id="PKMF04000051">
    <property type="protein sequence ID" value="KAK7854861.1"/>
    <property type="molecule type" value="Genomic_DNA"/>
</dbReference>
<evidence type="ECO:0000313" key="2">
    <source>
        <dbReference type="EMBL" id="KAK7854861.1"/>
    </source>
</evidence>
<comment type="caution">
    <text evidence="2">The sequence shown here is derived from an EMBL/GenBank/DDBJ whole genome shotgun (WGS) entry which is preliminary data.</text>
</comment>
<accession>A0AAW0LUX6</accession>
<evidence type="ECO:0000256" key="1">
    <source>
        <dbReference type="SAM" id="Phobius"/>
    </source>
</evidence>
<dbReference type="Proteomes" id="UP000237347">
    <property type="component" value="Unassembled WGS sequence"/>
</dbReference>
<feature type="transmembrane region" description="Helical" evidence="1">
    <location>
        <begin position="39"/>
        <end position="55"/>
    </location>
</feature>
<dbReference type="AlphaFoldDB" id="A0AAW0LUX6"/>
<keyword evidence="1" id="KW-0472">Membrane</keyword>
<keyword evidence="3" id="KW-1185">Reference proteome</keyword>
<name>A0AAW0LUX6_QUESU</name>